<sequence>MQKLQSLWSMQDLYSNPNFSLIVQLWFLTLICMTEIMILNKCYEFV</sequence>
<reference evidence="2" key="1">
    <citation type="submission" date="2018-02" db="EMBL/GenBank/DDBJ databases">
        <title>Rhizophora mucronata_Transcriptome.</title>
        <authorList>
            <person name="Meera S.P."/>
            <person name="Sreeshan A."/>
            <person name="Augustine A."/>
        </authorList>
    </citation>
    <scope>NUCLEOTIDE SEQUENCE</scope>
    <source>
        <tissue evidence="2">Leaf</tissue>
    </source>
</reference>
<protein>
    <submittedName>
        <fullName evidence="2">Uncharacterized protein</fullName>
    </submittedName>
</protein>
<evidence type="ECO:0000313" key="2">
    <source>
        <dbReference type="EMBL" id="MBX64673.1"/>
    </source>
</evidence>
<proteinExistence type="predicted"/>
<keyword evidence="1" id="KW-1133">Transmembrane helix</keyword>
<keyword evidence="1" id="KW-0472">Membrane</keyword>
<keyword evidence="1" id="KW-0812">Transmembrane</keyword>
<dbReference type="AlphaFoldDB" id="A0A2P2QCL3"/>
<organism evidence="2">
    <name type="scientific">Rhizophora mucronata</name>
    <name type="common">Asiatic mangrove</name>
    <dbReference type="NCBI Taxonomy" id="61149"/>
    <lineage>
        <taxon>Eukaryota</taxon>
        <taxon>Viridiplantae</taxon>
        <taxon>Streptophyta</taxon>
        <taxon>Embryophyta</taxon>
        <taxon>Tracheophyta</taxon>
        <taxon>Spermatophyta</taxon>
        <taxon>Magnoliopsida</taxon>
        <taxon>eudicotyledons</taxon>
        <taxon>Gunneridae</taxon>
        <taxon>Pentapetalae</taxon>
        <taxon>rosids</taxon>
        <taxon>fabids</taxon>
        <taxon>Malpighiales</taxon>
        <taxon>Rhizophoraceae</taxon>
        <taxon>Rhizophora</taxon>
    </lineage>
</organism>
<accession>A0A2P2QCL3</accession>
<evidence type="ECO:0000256" key="1">
    <source>
        <dbReference type="SAM" id="Phobius"/>
    </source>
</evidence>
<dbReference type="EMBL" id="GGEC01084189">
    <property type="protein sequence ID" value="MBX64673.1"/>
    <property type="molecule type" value="Transcribed_RNA"/>
</dbReference>
<feature type="transmembrane region" description="Helical" evidence="1">
    <location>
        <begin position="20"/>
        <end position="39"/>
    </location>
</feature>
<name>A0A2P2QCL3_RHIMU</name>